<protein>
    <submittedName>
        <fullName evidence="1">Uncharacterized protein</fullName>
    </submittedName>
</protein>
<sequence length="98" mass="10730">MGSLMTTVSQDLSLTSHPKDGISYSTVSLSLHWGIGVYLTRRKIAPCWPTPLPAATQYSLMVSHSSTNQAHTCLASASRQECVVVRLLIHPSLSFFVR</sequence>
<reference evidence="1" key="2">
    <citation type="journal article" date="2015" name="Fish Shellfish Immunol.">
        <title>Early steps in the European eel (Anguilla anguilla)-Vibrio vulnificus interaction in the gills: Role of the RtxA13 toxin.</title>
        <authorList>
            <person name="Callol A."/>
            <person name="Pajuelo D."/>
            <person name="Ebbesson L."/>
            <person name="Teles M."/>
            <person name="MacKenzie S."/>
            <person name="Amaro C."/>
        </authorList>
    </citation>
    <scope>NUCLEOTIDE SEQUENCE</scope>
</reference>
<proteinExistence type="predicted"/>
<organism evidence="1">
    <name type="scientific">Anguilla anguilla</name>
    <name type="common">European freshwater eel</name>
    <name type="synonym">Muraena anguilla</name>
    <dbReference type="NCBI Taxonomy" id="7936"/>
    <lineage>
        <taxon>Eukaryota</taxon>
        <taxon>Metazoa</taxon>
        <taxon>Chordata</taxon>
        <taxon>Craniata</taxon>
        <taxon>Vertebrata</taxon>
        <taxon>Euteleostomi</taxon>
        <taxon>Actinopterygii</taxon>
        <taxon>Neopterygii</taxon>
        <taxon>Teleostei</taxon>
        <taxon>Anguilliformes</taxon>
        <taxon>Anguillidae</taxon>
        <taxon>Anguilla</taxon>
    </lineage>
</organism>
<dbReference type="AlphaFoldDB" id="A0A0E9WDJ2"/>
<name>A0A0E9WDJ2_ANGAN</name>
<evidence type="ECO:0000313" key="1">
    <source>
        <dbReference type="EMBL" id="JAH88459.1"/>
    </source>
</evidence>
<reference evidence="1" key="1">
    <citation type="submission" date="2014-11" db="EMBL/GenBank/DDBJ databases">
        <authorList>
            <person name="Amaro Gonzalez C."/>
        </authorList>
    </citation>
    <scope>NUCLEOTIDE SEQUENCE</scope>
</reference>
<accession>A0A0E9WDJ2</accession>
<dbReference type="EMBL" id="GBXM01020118">
    <property type="protein sequence ID" value="JAH88459.1"/>
    <property type="molecule type" value="Transcribed_RNA"/>
</dbReference>